<dbReference type="GeneID" id="90071869"/>
<dbReference type="Proteomes" id="UP001360560">
    <property type="component" value="Unassembled WGS sequence"/>
</dbReference>
<gene>
    <name evidence="2" type="ORF">DASC09_012150</name>
</gene>
<dbReference type="AlphaFoldDB" id="A0AAV5QHN7"/>
<dbReference type="EMBL" id="BTFZ01000002">
    <property type="protein sequence ID" value="GMM33890.1"/>
    <property type="molecule type" value="Genomic_DNA"/>
</dbReference>
<dbReference type="PANTHER" id="PTHR42089">
    <property type="entry name" value="YALI0F09427P"/>
    <property type="match status" value="1"/>
</dbReference>
<dbReference type="RefSeq" id="XP_064850890.1">
    <property type="nucleotide sequence ID" value="XM_064994818.1"/>
</dbReference>
<feature type="region of interest" description="Disordered" evidence="1">
    <location>
        <begin position="110"/>
        <end position="154"/>
    </location>
</feature>
<proteinExistence type="predicted"/>
<reference evidence="2 3" key="1">
    <citation type="journal article" date="2023" name="Elife">
        <title>Identification of key yeast species and microbe-microbe interactions impacting larval growth of Drosophila in the wild.</title>
        <authorList>
            <person name="Mure A."/>
            <person name="Sugiura Y."/>
            <person name="Maeda R."/>
            <person name="Honda K."/>
            <person name="Sakurai N."/>
            <person name="Takahashi Y."/>
            <person name="Watada M."/>
            <person name="Katoh T."/>
            <person name="Gotoh A."/>
            <person name="Gotoh Y."/>
            <person name="Taniguchi I."/>
            <person name="Nakamura K."/>
            <person name="Hayashi T."/>
            <person name="Katayama T."/>
            <person name="Uemura T."/>
            <person name="Hattori Y."/>
        </authorList>
    </citation>
    <scope>NUCLEOTIDE SEQUENCE [LARGE SCALE GENOMIC DNA]</scope>
    <source>
        <strain evidence="2 3">SC-9</strain>
    </source>
</reference>
<evidence type="ECO:0008006" key="4">
    <source>
        <dbReference type="Google" id="ProtNLM"/>
    </source>
</evidence>
<keyword evidence="3" id="KW-1185">Reference proteome</keyword>
<evidence type="ECO:0000256" key="1">
    <source>
        <dbReference type="SAM" id="MobiDB-lite"/>
    </source>
</evidence>
<comment type="caution">
    <text evidence="2">The sequence shown here is derived from an EMBL/GenBank/DDBJ whole genome shotgun (WGS) entry which is preliminary data.</text>
</comment>
<feature type="compositionally biased region" description="Low complexity" evidence="1">
    <location>
        <begin position="129"/>
        <end position="146"/>
    </location>
</feature>
<protein>
    <recommendedName>
        <fullName evidence="4">ASX DEUBAD domain-containing protein</fullName>
    </recommendedName>
</protein>
<evidence type="ECO:0000313" key="3">
    <source>
        <dbReference type="Proteomes" id="UP001360560"/>
    </source>
</evidence>
<accession>A0AAV5QHN7</accession>
<dbReference type="PANTHER" id="PTHR42089:SF1">
    <property type="entry name" value="YALI0F09427P"/>
    <property type="match status" value="1"/>
</dbReference>
<evidence type="ECO:0000313" key="2">
    <source>
        <dbReference type="EMBL" id="GMM33890.1"/>
    </source>
</evidence>
<sequence>MSNGNYDDILREIPLIISPFYNPPRLVKLPPTYKSLPSQLPAPLYYSNYHNNGTSDIEELKKHSTTNDIQSWKDELLRTKENIQQFHKDDKEKYQSWLDENIKHYAPGYLDTNGGILQPKHTKSKNPGTNSDSVSTSSSSLNQLSDIFQSTPSS</sequence>
<organism evidence="2 3">
    <name type="scientific">Saccharomycopsis crataegensis</name>
    <dbReference type="NCBI Taxonomy" id="43959"/>
    <lineage>
        <taxon>Eukaryota</taxon>
        <taxon>Fungi</taxon>
        <taxon>Dikarya</taxon>
        <taxon>Ascomycota</taxon>
        <taxon>Saccharomycotina</taxon>
        <taxon>Saccharomycetes</taxon>
        <taxon>Saccharomycopsidaceae</taxon>
        <taxon>Saccharomycopsis</taxon>
    </lineage>
</organism>
<name>A0AAV5QHN7_9ASCO</name>